<keyword evidence="1" id="KW-1133">Transmembrane helix</keyword>
<evidence type="ECO:0000256" key="1">
    <source>
        <dbReference type="SAM" id="Phobius"/>
    </source>
</evidence>
<accession>A0A413N796</accession>
<organism evidence="2 3">
    <name type="scientific">Bacteroides uniformis</name>
    <dbReference type="NCBI Taxonomy" id="820"/>
    <lineage>
        <taxon>Bacteria</taxon>
        <taxon>Pseudomonadati</taxon>
        <taxon>Bacteroidota</taxon>
        <taxon>Bacteroidia</taxon>
        <taxon>Bacteroidales</taxon>
        <taxon>Bacteroidaceae</taxon>
        <taxon>Bacteroides</taxon>
    </lineage>
</organism>
<keyword evidence="1" id="KW-0812">Transmembrane</keyword>
<comment type="caution">
    <text evidence="2">The sequence shown here is derived from an EMBL/GenBank/DDBJ whole genome shotgun (WGS) entry which is preliminary data.</text>
</comment>
<sequence>MNFIFAKITDFAFRINKKGYICMSEIENSRVIGIEYFLKDEIFFLYSYFYKVITGCLITGLIK</sequence>
<name>A0A413N796_BACUN</name>
<gene>
    <name evidence="2" type="ORF">DW988_19060</name>
</gene>
<dbReference type="AlphaFoldDB" id="A0A413N796"/>
<reference evidence="2 3" key="1">
    <citation type="submission" date="2018-08" db="EMBL/GenBank/DDBJ databases">
        <title>A genome reference for cultivated species of the human gut microbiota.</title>
        <authorList>
            <person name="Zou Y."/>
            <person name="Xue W."/>
            <person name="Luo G."/>
        </authorList>
    </citation>
    <scope>NUCLEOTIDE SEQUENCE [LARGE SCALE GENOMIC DNA]</scope>
    <source>
        <strain evidence="2 3">AM50-4</strain>
    </source>
</reference>
<evidence type="ECO:0000313" key="3">
    <source>
        <dbReference type="Proteomes" id="UP000283684"/>
    </source>
</evidence>
<evidence type="ECO:0000313" key="2">
    <source>
        <dbReference type="EMBL" id="RGZ44387.1"/>
    </source>
</evidence>
<dbReference type="Proteomes" id="UP000283684">
    <property type="component" value="Unassembled WGS sequence"/>
</dbReference>
<dbReference type="EMBL" id="QSEE01000027">
    <property type="protein sequence ID" value="RGZ44387.1"/>
    <property type="molecule type" value="Genomic_DNA"/>
</dbReference>
<keyword evidence="1" id="KW-0472">Membrane</keyword>
<proteinExistence type="predicted"/>
<feature type="transmembrane region" description="Helical" evidence="1">
    <location>
        <begin position="43"/>
        <end position="62"/>
    </location>
</feature>
<protein>
    <submittedName>
        <fullName evidence="2">Uncharacterized protein</fullName>
    </submittedName>
</protein>